<organism evidence="1 2">
    <name type="scientific">Bombardia bombarda</name>
    <dbReference type="NCBI Taxonomy" id="252184"/>
    <lineage>
        <taxon>Eukaryota</taxon>
        <taxon>Fungi</taxon>
        <taxon>Dikarya</taxon>
        <taxon>Ascomycota</taxon>
        <taxon>Pezizomycotina</taxon>
        <taxon>Sordariomycetes</taxon>
        <taxon>Sordariomycetidae</taxon>
        <taxon>Sordariales</taxon>
        <taxon>Lasiosphaeriaceae</taxon>
        <taxon>Bombardia</taxon>
    </lineage>
</organism>
<reference evidence="1" key="1">
    <citation type="submission" date="2023-06" db="EMBL/GenBank/DDBJ databases">
        <title>Genome-scale phylogeny and comparative genomics of the fungal order Sordariales.</title>
        <authorList>
            <consortium name="Lawrence Berkeley National Laboratory"/>
            <person name="Hensen N."/>
            <person name="Bonometti L."/>
            <person name="Westerberg I."/>
            <person name="Brannstrom I.O."/>
            <person name="Guillou S."/>
            <person name="Cros-Aarteil S."/>
            <person name="Calhoun S."/>
            <person name="Haridas S."/>
            <person name="Kuo A."/>
            <person name="Mondo S."/>
            <person name="Pangilinan J."/>
            <person name="Riley R."/>
            <person name="LaButti K."/>
            <person name="Andreopoulos B."/>
            <person name="Lipzen A."/>
            <person name="Chen C."/>
            <person name="Yanf M."/>
            <person name="Daum C."/>
            <person name="Ng V."/>
            <person name="Clum A."/>
            <person name="Steindorff A."/>
            <person name="Ohm R."/>
            <person name="Martin F."/>
            <person name="Silar P."/>
            <person name="Natvig D."/>
            <person name="Lalanne C."/>
            <person name="Gautier V."/>
            <person name="Ament-velasquez S.L."/>
            <person name="Kruys A."/>
            <person name="Hutchinson M.I."/>
            <person name="Powell A.J."/>
            <person name="Barry K."/>
            <person name="Miller A.N."/>
            <person name="Grigoriev I.V."/>
            <person name="Debuchy R."/>
            <person name="Gladieux P."/>
            <person name="Thoren M.H."/>
            <person name="Johannesson H."/>
        </authorList>
    </citation>
    <scope>NUCLEOTIDE SEQUENCE</scope>
    <source>
        <strain evidence="1">SMH3391-2</strain>
    </source>
</reference>
<proteinExistence type="predicted"/>
<keyword evidence="2" id="KW-1185">Reference proteome</keyword>
<name>A0AA39WM00_9PEZI</name>
<dbReference type="EMBL" id="JAULSR010000005">
    <property type="protein sequence ID" value="KAK0617874.1"/>
    <property type="molecule type" value="Genomic_DNA"/>
</dbReference>
<dbReference type="AlphaFoldDB" id="A0AA39WM00"/>
<evidence type="ECO:0000313" key="1">
    <source>
        <dbReference type="EMBL" id="KAK0617874.1"/>
    </source>
</evidence>
<gene>
    <name evidence="1" type="ORF">B0T17DRAFT_536084</name>
</gene>
<evidence type="ECO:0000313" key="2">
    <source>
        <dbReference type="Proteomes" id="UP001174934"/>
    </source>
</evidence>
<protein>
    <submittedName>
        <fullName evidence="1">Uncharacterized protein</fullName>
    </submittedName>
</protein>
<comment type="caution">
    <text evidence="1">The sequence shown here is derived from an EMBL/GenBank/DDBJ whole genome shotgun (WGS) entry which is preliminary data.</text>
</comment>
<sequence>MLSLADSRRHAVGLSLPPLPQPSHAWSNLSCQISSPHSRSVESGPRPPFFPWRKWIFGRPGHSAVESQGAPSSLTAEPK</sequence>
<accession>A0AA39WM00</accession>
<dbReference type="Proteomes" id="UP001174934">
    <property type="component" value="Unassembled WGS sequence"/>
</dbReference>